<dbReference type="EMBL" id="CAOQHR010000006">
    <property type="protein sequence ID" value="CAI6336563.1"/>
    <property type="molecule type" value="Genomic_DNA"/>
</dbReference>
<keyword evidence="3" id="KW-1185">Reference proteome</keyword>
<reference evidence="2" key="1">
    <citation type="submission" date="2023-01" db="EMBL/GenBank/DDBJ databases">
        <authorList>
            <person name="Van Ghelder C."/>
            <person name="Rancurel C."/>
        </authorList>
    </citation>
    <scope>NUCLEOTIDE SEQUENCE</scope>
    <source>
        <strain evidence="2">CNCM I-4278</strain>
    </source>
</reference>
<dbReference type="OrthoDB" id="3943860at2759"/>
<feature type="compositionally biased region" description="Polar residues" evidence="1">
    <location>
        <begin position="22"/>
        <end position="33"/>
    </location>
</feature>
<sequence length="237" mass="25877">MAAATHPPPLRTPSPKIRVHRSQSFDSPTSRVSITPIEDSPYSKSTGTITQLPPHYDTLQTLSQRSKAVLRTKLSKDSFLSDSTSSADSTASSSPTEGESTDGDGAQYRLFSSGSPAPPSPSPSSPSPQIQPMRPALRARHLDIGTPRFQTMPLPQPSSVSSSSGMFASALSMYQDVSVPMYDPWLVRVVLDLYDIRGFEWTVIAEMVLRMWGFRTCSSEVLGILSGNGRVGRQWWD</sequence>
<feature type="compositionally biased region" description="Pro residues" evidence="1">
    <location>
        <begin position="1"/>
        <end position="12"/>
    </location>
</feature>
<feature type="compositionally biased region" description="Polar residues" evidence="1">
    <location>
        <begin position="42"/>
        <end position="51"/>
    </location>
</feature>
<feature type="region of interest" description="Disordered" evidence="1">
    <location>
        <begin position="1"/>
        <end position="54"/>
    </location>
</feature>
<dbReference type="AlphaFoldDB" id="A0A9W4UHD2"/>
<feature type="region of interest" description="Disordered" evidence="1">
    <location>
        <begin position="74"/>
        <end position="132"/>
    </location>
</feature>
<comment type="caution">
    <text evidence="2">The sequence shown here is derived from an EMBL/GenBank/DDBJ whole genome shotgun (WGS) entry which is preliminary data.</text>
</comment>
<feature type="compositionally biased region" description="Pro residues" evidence="1">
    <location>
        <begin position="116"/>
        <end position="126"/>
    </location>
</feature>
<evidence type="ECO:0000256" key="1">
    <source>
        <dbReference type="SAM" id="MobiDB-lite"/>
    </source>
</evidence>
<gene>
    <name evidence="2" type="ORF">PDIGIT_LOCUS9666</name>
</gene>
<evidence type="ECO:0000313" key="2">
    <source>
        <dbReference type="EMBL" id="CAI6336563.1"/>
    </source>
</evidence>
<feature type="compositionally biased region" description="Low complexity" evidence="1">
    <location>
        <begin position="77"/>
        <end position="94"/>
    </location>
</feature>
<name>A0A9W4UHD2_9PLEO</name>
<proteinExistence type="predicted"/>
<protein>
    <submittedName>
        <fullName evidence="2">Uncharacterized protein</fullName>
    </submittedName>
</protein>
<evidence type="ECO:0000313" key="3">
    <source>
        <dbReference type="Proteomes" id="UP001152607"/>
    </source>
</evidence>
<organism evidence="2 3">
    <name type="scientific">Periconia digitata</name>
    <dbReference type="NCBI Taxonomy" id="1303443"/>
    <lineage>
        <taxon>Eukaryota</taxon>
        <taxon>Fungi</taxon>
        <taxon>Dikarya</taxon>
        <taxon>Ascomycota</taxon>
        <taxon>Pezizomycotina</taxon>
        <taxon>Dothideomycetes</taxon>
        <taxon>Pleosporomycetidae</taxon>
        <taxon>Pleosporales</taxon>
        <taxon>Massarineae</taxon>
        <taxon>Periconiaceae</taxon>
        <taxon>Periconia</taxon>
    </lineage>
</organism>
<accession>A0A9W4UHD2</accession>
<dbReference type="Proteomes" id="UP001152607">
    <property type="component" value="Unassembled WGS sequence"/>
</dbReference>